<dbReference type="SUPFAM" id="SSF50969">
    <property type="entry name" value="YVTN repeat-like/Quinoprotein amine dehydrogenase"/>
    <property type="match status" value="1"/>
</dbReference>
<comment type="caution">
    <text evidence="2">The sequence shown here is derived from an EMBL/GenBank/DDBJ whole genome shotgun (WGS) entry which is preliminary data.</text>
</comment>
<evidence type="ECO:0000313" key="2">
    <source>
        <dbReference type="EMBL" id="HIX95122.1"/>
    </source>
</evidence>
<feature type="signal peptide" evidence="1">
    <location>
        <begin position="1"/>
        <end position="27"/>
    </location>
</feature>
<dbReference type="PROSITE" id="PS51257">
    <property type="entry name" value="PROKAR_LIPOPROTEIN"/>
    <property type="match status" value="1"/>
</dbReference>
<protein>
    <recommendedName>
        <fullName evidence="4">Lipoprotein</fullName>
    </recommendedName>
</protein>
<accession>A0A9D2BVJ4</accession>
<keyword evidence="1" id="KW-0732">Signal</keyword>
<dbReference type="EMBL" id="DXEI01000099">
    <property type="protein sequence ID" value="HIX95122.1"/>
    <property type="molecule type" value="Genomic_DNA"/>
</dbReference>
<sequence length="407" mass="44939">MKHPLSPLLALLALALTACAPAVPQNAATTETAPAAETAETAGEQAAFPVGKLVGGNALQQTADAYYVTEYDTLPDGSLLPRILKLDYASAREELFYALETPVLQFGEPLVRGSQLYFVADQTLYRIPLDGGEVAEFPVPAEFTGFSAADEYSAFCFYPHADGLHGDRLDLETGQITDLTLPPQTEGIYPVGKDRFILCRILTDAPLPDPGQNLEAYDAAMQNARKEYDWFDPATGKLEKLFEVPYYGQEQPDGTRRGRMLLAMANERIYFVWSIQDNTGILKEGLESCDKSGGDWQQVPVPSEEAFYYGAALCQNEELRWIRNWTDGDYYRIYDLNTGENHSIPSLQELPGTETAWPEVLTGDGRCLLRTNYLDAQGGYRSGYALIDQADYLAGSTAWTPIQPYTG</sequence>
<reference evidence="2" key="1">
    <citation type="journal article" date="2021" name="PeerJ">
        <title>Extensive microbial diversity within the chicken gut microbiome revealed by metagenomics and culture.</title>
        <authorList>
            <person name="Gilroy R."/>
            <person name="Ravi A."/>
            <person name="Getino M."/>
            <person name="Pursley I."/>
            <person name="Horton D.L."/>
            <person name="Alikhan N.F."/>
            <person name="Baker D."/>
            <person name="Gharbi K."/>
            <person name="Hall N."/>
            <person name="Watson M."/>
            <person name="Adriaenssens E.M."/>
            <person name="Foster-Nyarko E."/>
            <person name="Jarju S."/>
            <person name="Secka A."/>
            <person name="Antonio M."/>
            <person name="Oren A."/>
            <person name="Chaudhuri R.R."/>
            <person name="La Ragione R."/>
            <person name="Hildebrand F."/>
            <person name="Pallen M.J."/>
        </authorList>
    </citation>
    <scope>NUCLEOTIDE SEQUENCE</scope>
    <source>
        <strain evidence="2">ChiHecec2B26-7398</strain>
    </source>
</reference>
<organism evidence="2 3">
    <name type="scientific">Candidatus Gemmiger excrementipullorum</name>
    <dbReference type="NCBI Taxonomy" id="2838610"/>
    <lineage>
        <taxon>Bacteria</taxon>
        <taxon>Bacillati</taxon>
        <taxon>Bacillota</taxon>
        <taxon>Clostridia</taxon>
        <taxon>Eubacteriales</taxon>
        <taxon>Gemmiger</taxon>
    </lineage>
</organism>
<proteinExistence type="predicted"/>
<evidence type="ECO:0000256" key="1">
    <source>
        <dbReference type="SAM" id="SignalP"/>
    </source>
</evidence>
<name>A0A9D2BVJ4_9FIRM</name>
<feature type="chain" id="PRO_5039696556" description="Lipoprotein" evidence="1">
    <location>
        <begin position="28"/>
        <end position="407"/>
    </location>
</feature>
<evidence type="ECO:0000313" key="3">
    <source>
        <dbReference type="Proteomes" id="UP000886751"/>
    </source>
</evidence>
<dbReference type="AlphaFoldDB" id="A0A9D2BVJ4"/>
<gene>
    <name evidence="2" type="ORF">H9846_06665</name>
</gene>
<dbReference type="InterPro" id="IPR011044">
    <property type="entry name" value="Quino_amine_DH_bsu"/>
</dbReference>
<reference evidence="2" key="2">
    <citation type="submission" date="2021-04" db="EMBL/GenBank/DDBJ databases">
        <authorList>
            <person name="Gilroy R."/>
        </authorList>
    </citation>
    <scope>NUCLEOTIDE SEQUENCE</scope>
    <source>
        <strain evidence="2">ChiHecec2B26-7398</strain>
    </source>
</reference>
<evidence type="ECO:0008006" key="4">
    <source>
        <dbReference type="Google" id="ProtNLM"/>
    </source>
</evidence>
<dbReference type="Proteomes" id="UP000886751">
    <property type="component" value="Unassembled WGS sequence"/>
</dbReference>